<keyword evidence="8" id="KW-1185">Reference proteome</keyword>
<keyword evidence="4" id="KW-0677">Repeat</keyword>
<dbReference type="InterPro" id="IPR011989">
    <property type="entry name" value="ARM-like"/>
</dbReference>
<evidence type="ECO:0000313" key="7">
    <source>
        <dbReference type="EMBL" id="KAL3316124.1"/>
    </source>
</evidence>
<accession>A0ABD2Q981</accession>
<dbReference type="InterPro" id="IPR058584">
    <property type="entry name" value="IMB1_TNPO1-like_TPR"/>
</dbReference>
<evidence type="ECO:0000256" key="2">
    <source>
        <dbReference type="ARBA" id="ARBA00022448"/>
    </source>
</evidence>
<gene>
    <name evidence="7" type="primary">TNPO1_1</name>
    <name evidence="7" type="ORF">Ciccas_005231</name>
</gene>
<evidence type="ECO:0000256" key="5">
    <source>
        <dbReference type="ARBA" id="ARBA00022927"/>
    </source>
</evidence>
<dbReference type="InterPro" id="IPR040122">
    <property type="entry name" value="Importin_beta"/>
</dbReference>
<dbReference type="Gene3D" id="1.25.10.10">
    <property type="entry name" value="Leucine-rich Repeat Variant"/>
    <property type="match status" value="1"/>
</dbReference>
<dbReference type="AlphaFoldDB" id="A0ABD2Q981"/>
<feature type="domain" description="Importin subunit beta-1/Transportin-1-like TPR repeats" evidence="6">
    <location>
        <begin position="54"/>
        <end position="184"/>
    </location>
</feature>
<dbReference type="Pfam" id="PF25574">
    <property type="entry name" value="TPR_IMB1"/>
    <property type="match status" value="1"/>
</dbReference>
<sequence length="251" mass="27975">MVAESSESSEGKEFIVVCLDLLSAMCEGLGGSFEATVKNSELFPLLLQCSRDLDHDVRQSSFALLGDLTKVSFDDLRPLMDDFMTILSQNMNLELISVCNNAIWAVGEISLKMGDGMRNYVPVLIERLIQILNTEGAQRTVLENTAITIGRLGLVAPNEVAPFLQIFVRQWCASMRNVRDNEQKESAFRGVCNLVLLNPEGVTTDFVYFCDAIASWSQPPHDLFNQFRFVSIASNEFSNHSLSSDSFDEEP</sequence>
<protein>
    <submittedName>
        <fullName evidence="7">Transportin-1</fullName>
    </submittedName>
</protein>
<dbReference type="GO" id="GO:0005737">
    <property type="term" value="C:cytoplasm"/>
    <property type="evidence" value="ECO:0007669"/>
    <property type="project" value="UniProtKB-SubCell"/>
</dbReference>
<evidence type="ECO:0000256" key="4">
    <source>
        <dbReference type="ARBA" id="ARBA00022737"/>
    </source>
</evidence>
<keyword evidence="3" id="KW-0963">Cytoplasm</keyword>
<evidence type="ECO:0000256" key="1">
    <source>
        <dbReference type="ARBA" id="ARBA00004496"/>
    </source>
</evidence>
<proteinExistence type="predicted"/>
<dbReference type="EMBL" id="JBJKFK010000596">
    <property type="protein sequence ID" value="KAL3316124.1"/>
    <property type="molecule type" value="Genomic_DNA"/>
</dbReference>
<keyword evidence="5" id="KW-0653">Protein transport</keyword>
<comment type="caution">
    <text evidence="7">The sequence shown here is derived from an EMBL/GenBank/DDBJ whole genome shotgun (WGS) entry which is preliminary data.</text>
</comment>
<evidence type="ECO:0000313" key="8">
    <source>
        <dbReference type="Proteomes" id="UP001626550"/>
    </source>
</evidence>
<keyword evidence="2" id="KW-0813">Transport</keyword>
<dbReference type="SUPFAM" id="SSF48371">
    <property type="entry name" value="ARM repeat"/>
    <property type="match status" value="1"/>
</dbReference>
<dbReference type="PANTHER" id="PTHR10527">
    <property type="entry name" value="IMPORTIN BETA"/>
    <property type="match status" value="1"/>
</dbReference>
<evidence type="ECO:0000259" key="6">
    <source>
        <dbReference type="Pfam" id="PF25574"/>
    </source>
</evidence>
<dbReference type="InterPro" id="IPR016024">
    <property type="entry name" value="ARM-type_fold"/>
</dbReference>
<name>A0ABD2Q981_9PLAT</name>
<organism evidence="7 8">
    <name type="scientific">Cichlidogyrus casuarinus</name>
    <dbReference type="NCBI Taxonomy" id="1844966"/>
    <lineage>
        <taxon>Eukaryota</taxon>
        <taxon>Metazoa</taxon>
        <taxon>Spiralia</taxon>
        <taxon>Lophotrochozoa</taxon>
        <taxon>Platyhelminthes</taxon>
        <taxon>Monogenea</taxon>
        <taxon>Monopisthocotylea</taxon>
        <taxon>Dactylogyridea</taxon>
        <taxon>Ancyrocephalidae</taxon>
        <taxon>Cichlidogyrus</taxon>
    </lineage>
</organism>
<reference evidence="7 8" key="1">
    <citation type="submission" date="2024-11" db="EMBL/GenBank/DDBJ databases">
        <title>Adaptive evolution of stress response genes in parasites aligns with host niche diversity.</title>
        <authorList>
            <person name="Hahn C."/>
            <person name="Resl P."/>
        </authorList>
    </citation>
    <scope>NUCLEOTIDE SEQUENCE [LARGE SCALE GENOMIC DNA]</scope>
    <source>
        <strain evidence="7">EGGRZ-B1_66</strain>
        <tissue evidence="7">Body</tissue>
    </source>
</reference>
<comment type="subcellular location">
    <subcellularLocation>
        <location evidence="1">Cytoplasm</location>
    </subcellularLocation>
</comment>
<dbReference type="Proteomes" id="UP001626550">
    <property type="component" value="Unassembled WGS sequence"/>
</dbReference>
<dbReference type="GO" id="GO:0015031">
    <property type="term" value="P:protein transport"/>
    <property type="evidence" value="ECO:0007669"/>
    <property type="project" value="UniProtKB-KW"/>
</dbReference>
<evidence type="ECO:0000256" key="3">
    <source>
        <dbReference type="ARBA" id="ARBA00022490"/>
    </source>
</evidence>